<proteinExistence type="predicted"/>
<comment type="caution">
    <text evidence="4">The sequence shown here is derived from an EMBL/GenBank/DDBJ whole genome shotgun (WGS) entry which is preliminary data.</text>
</comment>
<evidence type="ECO:0000313" key="5">
    <source>
        <dbReference type="Proteomes" id="UP001595530"/>
    </source>
</evidence>
<comment type="subcellular location">
    <subcellularLocation>
        <location evidence="1">Membrane</location>
    </subcellularLocation>
</comment>
<reference evidence="5" key="1">
    <citation type="journal article" date="2019" name="Int. J. Syst. Evol. Microbiol.">
        <title>The Global Catalogue of Microorganisms (GCM) 10K type strain sequencing project: providing services to taxonomists for standard genome sequencing and annotation.</title>
        <authorList>
            <consortium name="The Broad Institute Genomics Platform"/>
            <consortium name="The Broad Institute Genome Sequencing Center for Infectious Disease"/>
            <person name="Wu L."/>
            <person name="Ma J."/>
        </authorList>
    </citation>
    <scope>NUCLEOTIDE SEQUENCE [LARGE SCALE GENOMIC DNA]</scope>
    <source>
        <strain evidence="5">KCTC 42986</strain>
    </source>
</reference>
<evidence type="ECO:0000256" key="2">
    <source>
        <dbReference type="ARBA" id="ARBA00023136"/>
    </source>
</evidence>
<keyword evidence="5" id="KW-1185">Reference proteome</keyword>
<dbReference type="PANTHER" id="PTHR35603:SF2">
    <property type="entry name" value="OUTER MEMBRANE LIPOPROTEIN"/>
    <property type="match status" value="1"/>
</dbReference>
<dbReference type="PANTHER" id="PTHR35603">
    <property type="match status" value="1"/>
</dbReference>
<feature type="domain" description="Glycine zipper 2TM" evidence="3">
    <location>
        <begin position="2"/>
        <end position="33"/>
    </location>
</feature>
<gene>
    <name evidence="4" type="ORF">ACFOFO_01810</name>
</gene>
<protein>
    <submittedName>
        <fullName evidence="4">Glycine zipper 2TM domain-containing protein</fullName>
    </submittedName>
</protein>
<organism evidence="4 5">
    <name type="scientific">Undibacterium arcticum</name>
    <dbReference type="NCBI Taxonomy" id="1762892"/>
    <lineage>
        <taxon>Bacteria</taxon>
        <taxon>Pseudomonadati</taxon>
        <taxon>Pseudomonadota</taxon>
        <taxon>Betaproteobacteria</taxon>
        <taxon>Burkholderiales</taxon>
        <taxon>Oxalobacteraceae</taxon>
        <taxon>Undibacterium</taxon>
    </lineage>
</organism>
<evidence type="ECO:0000259" key="3">
    <source>
        <dbReference type="Pfam" id="PF05433"/>
    </source>
</evidence>
<name>A0ABV7EYR2_9BURK</name>
<dbReference type="EMBL" id="JBHRTP010000005">
    <property type="protein sequence ID" value="MFC3106707.1"/>
    <property type="molecule type" value="Genomic_DNA"/>
</dbReference>
<sequence length="82" mass="8374">MGGLLGNQVGGGNGRTLATVAGAVGGGYAGNVVEKRARATTVTQVRVRMNNGSVRAFTESGNSRRHSGEHVKIINGALAARR</sequence>
<dbReference type="InterPro" id="IPR008816">
    <property type="entry name" value="Gly_zipper_2TM_dom"/>
</dbReference>
<dbReference type="Proteomes" id="UP001595530">
    <property type="component" value="Unassembled WGS sequence"/>
</dbReference>
<dbReference type="InterPro" id="IPR051407">
    <property type="entry name" value="Bact_OM_lipoprot/Surf_antigen"/>
</dbReference>
<evidence type="ECO:0000256" key="1">
    <source>
        <dbReference type="ARBA" id="ARBA00004370"/>
    </source>
</evidence>
<dbReference type="RefSeq" id="WP_390329093.1">
    <property type="nucleotide sequence ID" value="NZ_JBHRTP010000005.1"/>
</dbReference>
<accession>A0ABV7EYR2</accession>
<keyword evidence="2" id="KW-0472">Membrane</keyword>
<dbReference type="Pfam" id="PF05433">
    <property type="entry name" value="Rick_17kDa_Anti"/>
    <property type="match status" value="1"/>
</dbReference>
<evidence type="ECO:0000313" key="4">
    <source>
        <dbReference type="EMBL" id="MFC3106707.1"/>
    </source>
</evidence>